<evidence type="ECO:0000313" key="1">
    <source>
        <dbReference type="EMBL" id="KAF7806834.1"/>
    </source>
</evidence>
<evidence type="ECO:0000313" key="2">
    <source>
        <dbReference type="Proteomes" id="UP000634136"/>
    </source>
</evidence>
<proteinExistence type="predicted"/>
<gene>
    <name evidence="1" type="ORF">G2W53_038995</name>
</gene>
<sequence length="124" mass="14079">MAPGFGYGIRKSQAPYYGNGFYYNGLGEDENVYSQPTQVQYQMHYNKPYGVSDHLNGPSWPQVDSNPRVQVGSIYPNSNRNRYYKNMTTRPQIIQGDIVQRGVFNGRCKGARIHGDFFVSGDIN</sequence>
<dbReference type="AlphaFoldDB" id="A0A834T0M9"/>
<dbReference type="EMBL" id="JAAIUW010000012">
    <property type="protein sequence ID" value="KAF7806834.1"/>
    <property type="molecule type" value="Genomic_DNA"/>
</dbReference>
<keyword evidence="2" id="KW-1185">Reference proteome</keyword>
<reference evidence="1" key="1">
    <citation type="submission" date="2020-09" db="EMBL/GenBank/DDBJ databases">
        <title>Genome-Enabled Discovery of Anthraquinone Biosynthesis in Senna tora.</title>
        <authorList>
            <person name="Kang S.-H."/>
            <person name="Pandey R.P."/>
            <person name="Lee C.-M."/>
            <person name="Sim J.-S."/>
            <person name="Jeong J.-T."/>
            <person name="Choi B.-S."/>
            <person name="Jung M."/>
            <person name="Ginzburg D."/>
            <person name="Zhao K."/>
            <person name="Won S.Y."/>
            <person name="Oh T.-J."/>
            <person name="Yu Y."/>
            <person name="Kim N.-H."/>
            <person name="Lee O.R."/>
            <person name="Lee T.-H."/>
            <person name="Bashyal P."/>
            <person name="Kim T.-S."/>
            <person name="Lee W.-H."/>
            <person name="Kawkins C."/>
            <person name="Kim C.-K."/>
            <person name="Kim J.S."/>
            <person name="Ahn B.O."/>
            <person name="Rhee S.Y."/>
            <person name="Sohng J.K."/>
        </authorList>
    </citation>
    <scope>NUCLEOTIDE SEQUENCE</scope>
    <source>
        <tissue evidence="1">Leaf</tissue>
    </source>
</reference>
<dbReference type="OrthoDB" id="1448710at2759"/>
<name>A0A834T0M9_9FABA</name>
<comment type="caution">
    <text evidence="1">The sequence shown here is derived from an EMBL/GenBank/DDBJ whole genome shotgun (WGS) entry which is preliminary data.</text>
</comment>
<protein>
    <submittedName>
        <fullName evidence="1">Uncharacterized protein</fullName>
    </submittedName>
</protein>
<dbReference type="Proteomes" id="UP000634136">
    <property type="component" value="Unassembled WGS sequence"/>
</dbReference>
<organism evidence="1 2">
    <name type="scientific">Senna tora</name>
    <dbReference type="NCBI Taxonomy" id="362788"/>
    <lineage>
        <taxon>Eukaryota</taxon>
        <taxon>Viridiplantae</taxon>
        <taxon>Streptophyta</taxon>
        <taxon>Embryophyta</taxon>
        <taxon>Tracheophyta</taxon>
        <taxon>Spermatophyta</taxon>
        <taxon>Magnoliopsida</taxon>
        <taxon>eudicotyledons</taxon>
        <taxon>Gunneridae</taxon>
        <taxon>Pentapetalae</taxon>
        <taxon>rosids</taxon>
        <taxon>fabids</taxon>
        <taxon>Fabales</taxon>
        <taxon>Fabaceae</taxon>
        <taxon>Caesalpinioideae</taxon>
        <taxon>Cassia clade</taxon>
        <taxon>Senna</taxon>
    </lineage>
</organism>
<accession>A0A834T0M9</accession>